<dbReference type="Gene3D" id="1.10.10.630">
    <property type="entry name" value="DnaD domain-like"/>
    <property type="match status" value="2"/>
</dbReference>
<dbReference type="InterPro" id="IPR006343">
    <property type="entry name" value="DnaB/C_C"/>
</dbReference>
<feature type="domain" description="DnaB/C C-terminal" evidence="2">
    <location>
        <begin position="229"/>
        <end position="293"/>
    </location>
</feature>
<reference evidence="3" key="1">
    <citation type="submission" date="2022-07" db="EMBL/GenBank/DDBJ databases">
        <title>Enhanced cultured diversity of the mouse gut microbiota enables custom-made synthetic communities.</title>
        <authorList>
            <person name="Afrizal A."/>
        </authorList>
    </citation>
    <scope>NUCLEOTIDE SEQUENCE</scope>
    <source>
        <strain evidence="3">DSM 28593</strain>
    </source>
</reference>
<proteinExistence type="inferred from homology"/>
<dbReference type="RefSeq" id="WP_257531460.1">
    <property type="nucleotide sequence ID" value="NZ_JANKAS010000008.1"/>
</dbReference>
<gene>
    <name evidence="3" type="ORF">NSA47_09825</name>
</gene>
<dbReference type="AlphaFoldDB" id="A0AAE3L2U2"/>
<organism evidence="3 4">
    <name type="scientific">Irregularibacter muris</name>
    <dbReference type="NCBI Taxonomy" id="1796619"/>
    <lineage>
        <taxon>Bacteria</taxon>
        <taxon>Bacillati</taxon>
        <taxon>Bacillota</taxon>
        <taxon>Clostridia</taxon>
        <taxon>Eubacteriales</taxon>
        <taxon>Eubacteriaceae</taxon>
        <taxon>Irregularibacter</taxon>
    </lineage>
</organism>
<comment type="caution">
    <text evidence="3">The sequence shown here is derived from an EMBL/GenBank/DDBJ whole genome shotgun (WGS) entry which is preliminary data.</text>
</comment>
<evidence type="ECO:0000259" key="2">
    <source>
        <dbReference type="Pfam" id="PF07261"/>
    </source>
</evidence>
<dbReference type="InterPro" id="IPR017019">
    <property type="entry name" value="DNA_replication_prd_bac"/>
</dbReference>
<dbReference type="PIRSF" id="PIRSF033722">
    <property type="entry name" value="DnaD_CA_C3587_prd"/>
    <property type="match status" value="1"/>
</dbReference>
<dbReference type="Proteomes" id="UP001205748">
    <property type="component" value="Unassembled WGS sequence"/>
</dbReference>
<evidence type="ECO:0000313" key="4">
    <source>
        <dbReference type="Proteomes" id="UP001205748"/>
    </source>
</evidence>
<accession>A0AAE3L2U2</accession>
<dbReference type="PANTHER" id="PTHR37293">
    <property type="entry name" value="PHAGE REPLICATION PROTEIN-RELATED"/>
    <property type="match status" value="1"/>
</dbReference>
<evidence type="ECO:0000313" key="3">
    <source>
        <dbReference type="EMBL" id="MCR1899279.1"/>
    </source>
</evidence>
<feature type="domain" description="DnaB/C C-terminal" evidence="2">
    <location>
        <begin position="136"/>
        <end position="207"/>
    </location>
</feature>
<keyword evidence="4" id="KW-1185">Reference proteome</keyword>
<dbReference type="InterPro" id="IPR034829">
    <property type="entry name" value="DnaD-like_sf"/>
</dbReference>
<dbReference type="SUPFAM" id="SSF158499">
    <property type="entry name" value="DnaD domain-like"/>
    <property type="match status" value="2"/>
</dbReference>
<evidence type="ECO:0000256" key="1">
    <source>
        <dbReference type="ARBA" id="ARBA00093462"/>
    </source>
</evidence>
<name>A0AAE3L2U2_9FIRM</name>
<comment type="similarity">
    <text evidence="1">Belongs to the DnaB/DnaD family.</text>
</comment>
<protein>
    <submittedName>
        <fullName evidence="3">DnaD domain protein</fullName>
    </submittedName>
</protein>
<dbReference type="NCBIfam" id="TIGR01446">
    <property type="entry name" value="DnaD_dom"/>
    <property type="match status" value="2"/>
</dbReference>
<dbReference type="EMBL" id="JANKAS010000008">
    <property type="protein sequence ID" value="MCR1899279.1"/>
    <property type="molecule type" value="Genomic_DNA"/>
</dbReference>
<dbReference type="PANTHER" id="PTHR37293:SF5">
    <property type="entry name" value="DNA REPLICATION PROTEIN"/>
    <property type="match status" value="1"/>
</dbReference>
<sequence length="340" mass="39557">MNKFQLTIQNDDLGITPVENLFINHYLPKAPGDFVKVYLLGLKFCFQSTNHSISNEVIAKALGLLESDVVKAWNYWQAQGIVHISPAEDENKMISFLNIKEVVLNKSSLVTSNTVEGSTQELVSSRKNQKVKEMHEIIEKMYGRPLSPMEMKLFHQWMTEYSFSPEVIILMLEDCFSRGRKEMAYIRKVALNWYDAGIIDVEDAEKYMGTHRDKWEKYFKIMSSLGFKNRQPSQKEEELMDKWIIKYNLDIEIILEACAKTTAISEPNFNYIDKILTDWHDKGFTTLQEVKNEQPMVADKKYTPKKPSQKISSKLDLDHSYDIESLEKKLLKRTRSDISD</sequence>
<dbReference type="Pfam" id="PF07261">
    <property type="entry name" value="DnaB_2"/>
    <property type="match status" value="2"/>
</dbReference>
<dbReference type="InterPro" id="IPR053162">
    <property type="entry name" value="DnaD"/>
</dbReference>